<name>A0ABS5QWE7_9LACO</name>
<dbReference type="RefSeq" id="WP_213821514.1">
    <property type="nucleotide sequence ID" value="NZ_JAAMFL010000005.1"/>
</dbReference>
<proteinExistence type="predicted"/>
<dbReference type="EMBL" id="JAAMFL010000005">
    <property type="protein sequence ID" value="MBS9337536.1"/>
    <property type="molecule type" value="Genomic_DNA"/>
</dbReference>
<keyword evidence="2" id="KW-1185">Reference proteome</keyword>
<organism evidence="1 2">
    <name type="scientific">Fructobacillus parabroussonetiae</name>
    <dbReference type="NCBI Taxonomy" id="2713174"/>
    <lineage>
        <taxon>Bacteria</taxon>
        <taxon>Bacillati</taxon>
        <taxon>Bacillota</taxon>
        <taxon>Bacilli</taxon>
        <taxon>Lactobacillales</taxon>
        <taxon>Lactobacillaceae</taxon>
        <taxon>Fructobacillus</taxon>
    </lineage>
</organism>
<gene>
    <name evidence="1" type="ORF">G6R30_03560</name>
</gene>
<accession>A0ABS5QWE7</accession>
<comment type="caution">
    <text evidence="1">The sequence shown here is derived from an EMBL/GenBank/DDBJ whole genome shotgun (WGS) entry which is preliminary data.</text>
</comment>
<evidence type="ECO:0000313" key="1">
    <source>
        <dbReference type="EMBL" id="MBS9337536.1"/>
    </source>
</evidence>
<sequence length="102" mass="12077">MSSFTEWAVKYGKLQRGTAATYWSGLKNTKFKSDDIPLTDIDNIEDYIFRTGKHNVEKSDIKKLFNTPDYRNDSDILSFTQKYVEYLKNSQDYENFFAMLKF</sequence>
<evidence type="ECO:0000313" key="2">
    <source>
        <dbReference type="Proteomes" id="UP001519503"/>
    </source>
</evidence>
<reference evidence="1 2" key="1">
    <citation type="submission" date="2020-02" db="EMBL/GenBank/DDBJ databases">
        <title>Fructobacillus sp. isolated from paper mulberry of Taiwan.</title>
        <authorList>
            <person name="Lin S.-T."/>
        </authorList>
    </citation>
    <scope>NUCLEOTIDE SEQUENCE [LARGE SCALE GENOMIC DNA]</scope>
    <source>
        <strain evidence="1 2">S1-1</strain>
    </source>
</reference>
<dbReference type="Proteomes" id="UP001519503">
    <property type="component" value="Unassembled WGS sequence"/>
</dbReference>
<protein>
    <submittedName>
        <fullName evidence="1">Uncharacterized protein</fullName>
    </submittedName>
</protein>